<evidence type="ECO:0000313" key="4">
    <source>
        <dbReference type="Proteomes" id="UP000037982"/>
    </source>
</evidence>
<evidence type="ECO:0000256" key="2">
    <source>
        <dbReference type="SAM" id="Phobius"/>
    </source>
</evidence>
<feature type="transmembrane region" description="Helical" evidence="2">
    <location>
        <begin position="354"/>
        <end position="378"/>
    </location>
</feature>
<evidence type="ECO:0000313" key="3">
    <source>
        <dbReference type="EMBL" id="KPC66117.1"/>
    </source>
</evidence>
<dbReference type="Proteomes" id="UP000037982">
    <property type="component" value="Unassembled WGS sequence"/>
</dbReference>
<accession>A0A0N1JZK2</accession>
<sequence length="389" mass="41225">MVVCGVGASGSAAADDGGRARKKPQLLFQSDGERPGQLAGLQVIGIATRHEKVVVKSPAFAHAVRLAYERDPMAEPTWGLSYQARGPISMKAGRGSYPLTVEIAGRVVDRGTVRVVASQRPSFEVSGSVEGVRPGESVGLSFDDLYPGKTGSSFTVHSKAFKAPVPLRHDDHGGYWNNPRMFEAVPSVLPDAADGTYKVVLTGPDGRRIAERRLTVRASRPGDYDYTGKVHGPEFFGKRGDLGATPHFRVRAGGRMHVLWEDATPDAGEENRLTATSPAFEEPVRLKRDDSKAADGSDPRYYGLARIRSGLDGGSYPVTVVSHHGRVKRSSRLVVTAAPGHHGNTPGQQGDHGGFPAVAVISGGAGALAVGATGVLLVRARRARTGDSR</sequence>
<protein>
    <submittedName>
        <fullName evidence="3">Uncharacterized protein</fullName>
    </submittedName>
</protein>
<comment type="caution">
    <text evidence="3">The sequence shown here is derived from an EMBL/GenBank/DDBJ whole genome shotgun (WGS) entry which is preliminary data.</text>
</comment>
<dbReference type="PATRIC" id="fig|66876.3.peg.1369"/>
<dbReference type="EMBL" id="LGKG01000024">
    <property type="protein sequence ID" value="KPC66117.1"/>
    <property type="molecule type" value="Genomic_DNA"/>
</dbReference>
<evidence type="ECO:0000256" key="1">
    <source>
        <dbReference type="SAM" id="MobiDB-lite"/>
    </source>
</evidence>
<keyword evidence="2" id="KW-0472">Membrane</keyword>
<feature type="region of interest" description="Disordered" evidence="1">
    <location>
        <begin position="1"/>
        <end position="21"/>
    </location>
</feature>
<proteinExistence type="predicted"/>
<dbReference type="AlphaFoldDB" id="A0A0N1JZK2"/>
<keyword evidence="2" id="KW-1133">Transmembrane helix</keyword>
<keyword evidence="2" id="KW-0812">Transmembrane</keyword>
<keyword evidence="4" id="KW-1185">Reference proteome</keyword>
<organism evidence="3 4">
    <name type="scientific">Streptomyces chattanoogensis</name>
    <dbReference type="NCBI Taxonomy" id="66876"/>
    <lineage>
        <taxon>Bacteria</taxon>
        <taxon>Bacillati</taxon>
        <taxon>Actinomycetota</taxon>
        <taxon>Actinomycetes</taxon>
        <taxon>Kitasatosporales</taxon>
        <taxon>Streptomycetaceae</taxon>
        <taxon>Streptomyces</taxon>
    </lineage>
</organism>
<gene>
    <name evidence="3" type="ORF">ADL29_06225</name>
</gene>
<name>A0A0N1JZK2_9ACTN</name>
<reference evidence="4" key="1">
    <citation type="submission" date="2015-07" db="EMBL/GenBank/DDBJ databases">
        <authorList>
            <person name="Ju K.-S."/>
            <person name="Doroghazi J.R."/>
            <person name="Metcalf W.W."/>
        </authorList>
    </citation>
    <scope>NUCLEOTIDE SEQUENCE [LARGE SCALE GENOMIC DNA]</scope>
    <source>
        <strain evidence="4">NRRL ISP-5002</strain>
    </source>
</reference>